<name>A0A077QG37_XENBV</name>
<dbReference type="EMBL" id="CBTB010000098">
    <property type="protein sequence ID" value="CDH32103.1"/>
    <property type="molecule type" value="Genomic_DNA"/>
</dbReference>
<proteinExistence type="predicted"/>
<accession>A0A077QG37</accession>
<dbReference type="RefSeq" id="WP_329884743.1">
    <property type="nucleotide sequence ID" value="NZ_CAWLWA010000137.1"/>
</dbReference>
<dbReference type="HOGENOM" id="CLU_2830293_0_0_6"/>
<gene>
    <name evidence="1" type="ORF">XBI1_1870069</name>
</gene>
<organism evidence="1">
    <name type="scientific">Xenorhabdus bovienii str. Intermedium</name>
    <dbReference type="NCBI Taxonomy" id="1379677"/>
    <lineage>
        <taxon>Bacteria</taxon>
        <taxon>Pseudomonadati</taxon>
        <taxon>Pseudomonadota</taxon>
        <taxon>Gammaproteobacteria</taxon>
        <taxon>Enterobacterales</taxon>
        <taxon>Morganellaceae</taxon>
        <taxon>Xenorhabdus</taxon>
    </lineage>
</organism>
<dbReference type="AlphaFoldDB" id="A0A077QG37"/>
<protein>
    <submittedName>
        <fullName evidence="1">Uncharacterized protein</fullName>
    </submittedName>
</protein>
<dbReference type="Proteomes" id="UP000028480">
    <property type="component" value="Unassembled WGS sequence"/>
</dbReference>
<reference evidence="1" key="1">
    <citation type="submission" date="2013-07" db="EMBL/GenBank/DDBJ databases">
        <title>Sub-species coevolution in mutualistic symbiosis.</title>
        <authorList>
            <person name="Murfin K."/>
            <person name="Klassen J."/>
            <person name="Lee M."/>
            <person name="Forst S."/>
            <person name="Stock P."/>
            <person name="Goodrich-Blair H."/>
        </authorList>
    </citation>
    <scope>NUCLEOTIDE SEQUENCE [LARGE SCALE GENOMIC DNA]</scope>
    <source>
        <strain evidence="1">Intermedium</strain>
    </source>
</reference>
<sequence length="66" mass="7331">MIDIEYEYNVLADFLRGDIQGGLFVVNEFITACNDASFGNSLEWEGIGNAHTVTIKKVVFISSMNI</sequence>
<comment type="caution">
    <text evidence="1">The sequence shown here is derived from an EMBL/GenBank/DDBJ whole genome shotgun (WGS) entry which is preliminary data.</text>
</comment>
<evidence type="ECO:0000313" key="1">
    <source>
        <dbReference type="EMBL" id="CDH32103.1"/>
    </source>
</evidence>